<accession>A0A6J6AXQ6</accession>
<name>A0A6J6AXQ6_9ZZZZ</name>
<protein>
    <submittedName>
        <fullName evidence="1">Unannotated protein</fullName>
    </submittedName>
</protein>
<dbReference type="EMBL" id="CAEZSB010000023">
    <property type="protein sequence ID" value="CAB4531078.1"/>
    <property type="molecule type" value="Genomic_DNA"/>
</dbReference>
<organism evidence="1">
    <name type="scientific">freshwater metagenome</name>
    <dbReference type="NCBI Taxonomy" id="449393"/>
    <lineage>
        <taxon>unclassified sequences</taxon>
        <taxon>metagenomes</taxon>
        <taxon>ecological metagenomes</taxon>
    </lineage>
</organism>
<evidence type="ECO:0000313" key="1">
    <source>
        <dbReference type="EMBL" id="CAB4531078.1"/>
    </source>
</evidence>
<proteinExistence type="predicted"/>
<sequence>MRSVVSKSAITPSFRGRIATMLPGVRPIIFLASIPTARIPPVSWLTATTEGSFKTMPRPRT</sequence>
<dbReference type="AlphaFoldDB" id="A0A6J6AXQ6"/>
<gene>
    <name evidence="1" type="ORF">UFOPK1395_00354</name>
</gene>
<reference evidence="1" key="1">
    <citation type="submission" date="2020-05" db="EMBL/GenBank/DDBJ databases">
        <authorList>
            <person name="Chiriac C."/>
            <person name="Salcher M."/>
            <person name="Ghai R."/>
            <person name="Kavagutti S V."/>
        </authorList>
    </citation>
    <scope>NUCLEOTIDE SEQUENCE</scope>
</reference>